<dbReference type="EMBL" id="JAWWNJ010000140">
    <property type="protein sequence ID" value="KAK6984239.1"/>
    <property type="molecule type" value="Genomic_DNA"/>
</dbReference>
<dbReference type="Gene3D" id="3.50.50.60">
    <property type="entry name" value="FAD/NAD(P)-binding domain"/>
    <property type="match status" value="1"/>
</dbReference>
<feature type="domain" description="Glucose-methanol-choline oxidoreductase N-terminal" evidence="6">
    <location>
        <begin position="335"/>
        <end position="349"/>
    </location>
</feature>
<keyword evidence="5" id="KW-0812">Transmembrane</keyword>
<dbReference type="SUPFAM" id="SSF51905">
    <property type="entry name" value="FAD/NAD(P)-binding domain"/>
    <property type="match status" value="1"/>
</dbReference>
<comment type="cofactor">
    <cofactor evidence="1">
        <name>FAD</name>
        <dbReference type="ChEBI" id="CHEBI:57692"/>
    </cofactor>
</comment>
<feature type="transmembrane region" description="Helical" evidence="5">
    <location>
        <begin position="20"/>
        <end position="39"/>
    </location>
</feature>
<protein>
    <submittedName>
        <fullName evidence="7">GMC oxidoreductase-domain-containing protein</fullName>
    </submittedName>
</protein>
<dbReference type="InterPro" id="IPR036188">
    <property type="entry name" value="FAD/NAD-bd_sf"/>
</dbReference>
<accession>A0AAV9ZJF9</accession>
<name>A0AAV9ZJF9_9AGAR</name>
<evidence type="ECO:0000259" key="6">
    <source>
        <dbReference type="PROSITE" id="PS00624"/>
    </source>
</evidence>
<sequence>MANDTLAKLNNALTAQRRRILWSSTAIATLLLLIFRYAFLKRTRKQGKYIKNLSSVGSSGEGTVWESCEYDVIIVGGGTSGCVLAARLSEDPAIRVLLLEAGGSGSALFESRIPAGFTQLRSTPHVYDFTLEPQVHATNRPRFFPRGKLLGGCSSINAQMAQYGAPGDFDQWGALIEDESWSWKNLRRYFTKFEKYTGDTAYPAVDSSARGSTGPVRVGYFNRVSEHSKAFLKACGEVGIPFVPDFNGSNGPIGASRIMTYIDSKTRRVSSETAYLTRNVLARPNLKVAIHAQVTRIIIDRVNGAPRAVGVEFANSPNGARFRARARKEVIVSAGAIHSPHILMLSGIGPAAELRKHSIPVVRDMPGVGANLVDHPVVSLFLKDKKNDSANVLKPKNVWLVFCWPWLKARSRPSQAMASASQARPILWLRLALAPGPSFSEPSQASQAMA</sequence>
<dbReference type="GO" id="GO:0016614">
    <property type="term" value="F:oxidoreductase activity, acting on CH-OH group of donors"/>
    <property type="evidence" value="ECO:0007669"/>
    <property type="project" value="InterPro"/>
</dbReference>
<evidence type="ECO:0000313" key="8">
    <source>
        <dbReference type="Proteomes" id="UP001362999"/>
    </source>
</evidence>
<dbReference type="Proteomes" id="UP001362999">
    <property type="component" value="Unassembled WGS sequence"/>
</dbReference>
<evidence type="ECO:0000256" key="1">
    <source>
        <dbReference type="ARBA" id="ARBA00001974"/>
    </source>
</evidence>
<evidence type="ECO:0000256" key="3">
    <source>
        <dbReference type="ARBA" id="ARBA00022630"/>
    </source>
</evidence>
<keyword evidence="8" id="KW-1185">Reference proteome</keyword>
<evidence type="ECO:0000256" key="2">
    <source>
        <dbReference type="ARBA" id="ARBA00010790"/>
    </source>
</evidence>
<dbReference type="Gene3D" id="3.30.560.10">
    <property type="entry name" value="Glucose Oxidase, domain 3"/>
    <property type="match status" value="1"/>
</dbReference>
<proteinExistence type="inferred from homology"/>
<organism evidence="7 8">
    <name type="scientific">Favolaschia claudopus</name>
    <dbReference type="NCBI Taxonomy" id="2862362"/>
    <lineage>
        <taxon>Eukaryota</taxon>
        <taxon>Fungi</taxon>
        <taxon>Dikarya</taxon>
        <taxon>Basidiomycota</taxon>
        <taxon>Agaricomycotina</taxon>
        <taxon>Agaricomycetes</taxon>
        <taxon>Agaricomycetidae</taxon>
        <taxon>Agaricales</taxon>
        <taxon>Marasmiineae</taxon>
        <taxon>Mycenaceae</taxon>
        <taxon>Favolaschia</taxon>
    </lineage>
</organism>
<evidence type="ECO:0000256" key="4">
    <source>
        <dbReference type="ARBA" id="ARBA00022827"/>
    </source>
</evidence>
<gene>
    <name evidence="7" type="ORF">R3P38DRAFT_3375278</name>
</gene>
<reference evidence="7 8" key="1">
    <citation type="journal article" date="2024" name="J Genomics">
        <title>Draft genome sequencing and assembly of Favolaschia claudopus CIRM-BRFM 2984 isolated from oak limbs.</title>
        <authorList>
            <person name="Navarro D."/>
            <person name="Drula E."/>
            <person name="Chaduli D."/>
            <person name="Cazenave R."/>
            <person name="Ahrendt S."/>
            <person name="Wang J."/>
            <person name="Lipzen A."/>
            <person name="Daum C."/>
            <person name="Barry K."/>
            <person name="Grigoriev I.V."/>
            <person name="Favel A."/>
            <person name="Rosso M.N."/>
            <person name="Martin F."/>
        </authorList>
    </citation>
    <scope>NUCLEOTIDE SEQUENCE [LARGE SCALE GENOMIC DNA]</scope>
    <source>
        <strain evidence="7 8">CIRM-BRFM 2984</strain>
    </source>
</reference>
<keyword evidence="5" id="KW-0472">Membrane</keyword>
<dbReference type="PANTHER" id="PTHR11552:SF147">
    <property type="entry name" value="CHOLINE DEHYDROGENASE, MITOCHONDRIAL"/>
    <property type="match status" value="1"/>
</dbReference>
<dbReference type="PANTHER" id="PTHR11552">
    <property type="entry name" value="GLUCOSE-METHANOL-CHOLINE GMC OXIDOREDUCTASE"/>
    <property type="match status" value="1"/>
</dbReference>
<dbReference type="InterPro" id="IPR000172">
    <property type="entry name" value="GMC_OxRdtase_N"/>
</dbReference>
<comment type="similarity">
    <text evidence="2">Belongs to the GMC oxidoreductase family.</text>
</comment>
<keyword evidence="3" id="KW-0285">Flavoprotein</keyword>
<evidence type="ECO:0000313" key="7">
    <source>
        <dbReference type="EMBL" id="KAK6984239.1"/>
    </source>
</evidence>
<evidence type="ECO:0000256" key="5">
    <source>
        <dbReference type="SAM" id="Phobius"/>
    </source>
</evidence>
<dbReference type="PROSITE" id="PS00624">
    <property type="entry name" value="GMC_OXRED_2"/>
    <property type="match status" value="1"/>
</dbReference>
<comment type="caution">
    <text evidence="7">The sequence shown here is derived from an EMBL/GenBank/DDBJ whole genome shotgun (WGS) entry which is preliminary data.</text>
</comment>
<dbReference type="Pfam" id="PF00732">
    <property type="entry name" value="GMC_oxred_N"/>
    <property type="match status" value="1"/>
</dbReference>
<dbReference type="GO" id="GO:0050660">
    <property type="term" value="F:flavin adenine dinucleotide binding"/>
    <property type="evidence" value="ECO:0007669"/>
    <property type="project" value="InterPro"/>
</dbReference>
<dbReference type="AlphaFoldDB" id="A0AAV9ZJF9"/>
<keyword evidence="5" id="KW-1133">Transmembrane helix</keyword>
<keyword evidence="4" id="KW-0274">FAD</keyword>
<dbReference type="InterPro" id="IPR012132">
    <property type="entry name" value="GMC_OxRdtase"/>
</dbReference>